<keyword evidence="2" id="KW-1185">Reference proteome</keyword>
<protein>
    <submittedName>
        <fullName evidence="1">Uncharacterized protein</fullName>
    </submittedName>
</protein>
<accession>A0A1E3JYT2</accession>
<name>A0A1E3JYT2_9TREE</name>
<gene>
    <name evidence="1" type="ORF">L198_01256</name>
</gene>
<organism evidence="1 2">
    <name type="scientific">Cryptococcus wingfieldii CBS 7118</name>
    <dbReference type="NCBI Taxonomy" id="1295528"/>
    <lineage>
        <taxon>Eukaryota</taxon>
        <taxon>Fungi</taxon>
        <taxon>Dikarya</taxon>
        <taxon>Basidiomycota</taxon>
        <taxon>Agaricomycotina</taxon>
        <taxon>Tremellomycetes</taxon>
        <taxon>Tremellales</taxon>
        <taxon>Cryptococcaceae</taxon>
        <taxon>Cryptococcus</taxon>
    </lineage>
</organism>
<evidence type="ECO:0000313" key="1">
    <source>
        <dbReference type="EMBL" id="ODO06028.1"/>
    </source>
</evidence>
<comment type="caution">
    <text evidence="1">The sequence shown here is derived from an EMBL/GenBank/DDBJ whole genome shotgun (WGS) entry which is preliminary data.</text>
</comment>
<proteinExistence type="predicted"/>
<evidence type="ECO:0000313" key="2">
    <source>
        <dbReference type="Proteomes" id="UP000094819"/>
    </source>
</evidence>
<dbReference type="AlphaFoldDB" id="A0A1E3JYT2"/>
<reference evidence="1 2" key="1">
    <citation type="submission" date="2016-06" db="EMBL/GenBank/DDBJ databases">
        <title>Evolution of pathogenesis and genome organization in the Tremellales.</title>
        <authorList>
            <person name="Cuomo C."/>
            <person name="Litvintseva A."/>
            <person name="Heitman J."/>
            <person name="Chen Y."/>
            <person name="Sun S."/>
            <person name="Springer D."/>
            <person name="Dromer F."/>
            <person name="Young S."/>
            <person name="Zeng Q."/>
            <person name="Chapman S."/>
            <person name="Gujja S."/>
            <person name="Saif S."/>
            <person name="Birren B."/>
        </authorList>
    </citation>
    <scope>NUCLEOTIDE SEQUENCE [LARGE SCALE GENOMIC DNA]</scope>
    <source>
        <strain evidence="1 2">CBS 7118</strain>
    </source>
</reference>
<sequence length="136" mass="15552">MRSVEYPHRGSKACVDLVPAEFQEGASQTRDIITYCVEDMKYWTDFDSDDLDEHETNARNPMDIVFTNIGTTIFPDGTLVHLPSDLKQAVLEKLQRKVRHEVRAKLLASAPSQVWAADRIHLRGHEECEFCPEVSH</sequence>
<dbReference type="GeneID" id="30190469"/>
<dbReference type="RefSeq" id="XP_019034128.1">
    <property type="nucleotide sequence ID" value="XM_019173423.1"/>
</dbReference>
<dbReference type="Proteomes" id="UP000094819">
    <property type="component" value="Unassembled WGS sequence"/>
</dbReference>
<dbReference type="EMBL" id="AWGH01000003">
    <property type="protein sequence ID" value="ODO06028.1"/>
    <property type="molecule type" value="Genomic_DNA"/>
</dbReference>
<dbReference type="OrthoDB" id="10439709at2759"/>